<comment type="caution">
    <text evidence="1">The sequence shown here is derived from an EMBL/GenBank/DDBJ whole genome shotgun (WGS) entry which is preliminary data.</text>
</comment>
<evidence type="ECO:0000313" key="2">
    <source>
        <dbReference type="Proteomes" id="UP000189229"/>
    </source>
</evidence>
<gene>
    <name evidence="1" type="ORF">BZL30_1756</name>
</gene>
<reference evidence="1 2" key="1">
    <citation type="submission" date="2017-02" db="EMBL/GenBank/DDBJ databases">
        <title>Complete genome sequences of Mycobacterium kansasii strains isolated from rhesus macaques.</title>
        <authorList>
            <person name="Panda A."/>
            <person name="Nagaraj S."/>
            <person name="Zhao X."/>
            <person name="Tettelin H."/>
            <person name="Detolla L.J."/>
        </authorList>
    </citation>
    <scope>NUCLEOTIDE SEQUENCE [LARGE SCALE GENOMIC DNA]</scope>
    <source>
        <strain evidence="1 2">11-3813</strain>
    </source>
</reference>
<proteinExistence type="predicted"/>
<evidence type="ECO:0000313" key="1">
    <source>
        <dbReference type="EMBL" id="OOK78855.1"/>
    </source>
</evidence>
<protein>
    <submittedName>
        <fullName evidence="1">Uncharacterized protein</fullName>
    </submittedName>
</protein>
<accession>A0A1V3XI14</accession>
<dbReference type="Proteomes" id="UP000189229">
    <property type="component" value="Unassembled WGS sequence"/>
</dbReference>
<dbReference type="EMBL" id="MVBM01000002">
    <property type="protein sequence ID" value="OOK78855.1"/>
    <property type="molecule type" value="Genomic_DNA"/>
</dbReference>
<sequence length="40" mass="4732">MSEVRRPGRHVSAKPVFRRIFALVCCVICRSCRRKRKEAE</sequence>
<name>A0A1V3XI14_MYCKA</name>
<organism evidence="1 2">
    <name type="scientific">Mycobacterium kansasii</name>
    <dbReference type="NCBI Taxonomy" id="1768"/>
    <lineage>
        <taxon>Bacteria</taxon>
        <taxon>Bacillati</taxon>
        <taxon>Actinomycetota</taxon>
        <taxon>Actinomycetes</taxon>
        <taxon>Mycobacteriales</taxon>
        <taxon>Mycobacteriaceae</taxon>
        <taxon>Mycobacterium</taxon>
    </lineage>
</organism>
<dbReference type="AlphaFoldDB" id="A0A1V3XI14"/>